<dbReference type="AlphaFoldDB" id="A0AA37H966"/>
<organism evidence="1 2">
    <name type="scientific">Methylobacterium frigidaeris</name>
    <dbReference type="NCBI Taxonomy" id="2038277"/>
    <lineage>
        <taxon>Bacteria</taxon>
        <taxon>Pseudomonadati</taxon>
        <taxon>Pseudomonadota</taxon>
        <taxon>Alphaproteobacteria</taxon>
        <taxon>Hyphomicrobiales</taxon>
        <taxon>Methylobacteriaceae</taxon>
        <taxon>Methylobacterium</taxon>
    </lineage>
</organism>
<evidence type="ECO:0000313" key="1">
    <source>
        <dbReference type="EMBL" id="GJD61095.1"/>
    </source>
</evidence>
<keyword evidence="2" id="KW-1185">Reference proteome</keyword>
<dbReference type="EMBL" id="BPQJ01000004">
    <property type="protein sequence ID" value="GJD61095.1"/>
    <property type="molecule type" value="Genomic_DNA"/>
</dbReference>
<dbReference type="Proteomes" id="UP001055286">
    <property type="component" value="Unassembled WGS sequence"/>
</dbReference>
<protein>
    <submittedName>
        <fullName evidence="1">Uncharacterized protein</fullName>
    </submittedName>
</protein>
<gene>
    <name evidence="1" type="ORF">MPEAHAMD_1235</name>
</gene>
<proteinExistence type="predicted"/>
<reference evidence="1" key="2">
    <citation type="submission" date="2021-08" db="EMBL/GenBank/DDBJ databases">
        <authorList>
            <person name="Tani A."/>
            <person name="Ola A."/>
            <person name="Ogura Y."/>
            <person name="Katsura K."/>
            <person name="Hayashi T."/>
        </authorList>
    </citation>
    <scope>NUCLEOTIDE SEQUENCE</scope>
    <source>
        <strain evidence="1">JCM 32048</strain>
    </source>
</reference>
<evidence type="ECO:0000313" key="2">
    <source>
        <dbReference type="Proteomes" id="UP001055286"/>
    </source>
</evidence>
<accession>A0AA37H966</accession>
<name>A0AA37H966_9HYPH</name>
<sequence length="31" mass="3788">MLRKIFMMFVLPKLIAHFSRRGARPRHGRTY</sequence>
<comment type="caution">
    <text evidence="1">The sequence shown here is derived from an EMBL/GenBank/DDBJ whole genome shotgun (WGS) entry which is preliminary data.</text>
</comment>
<reference evidence="1" key="1">
    <citation type="journal article" date="2016" name="Front. Microbiol.">
        <title>Genome Sequence of the Piezophilic, Mesophilic Sulfate-Reducing Bacterium Desulfovibrio indicus J2T.</title>
        <authorList>
            <person name="Cao J."/>
            <person name="Maignien L."/>
            <person name="Shao Z."/>
            <person name="Alain K."/>
            <person name="Jebbar M."/>
        </authorList>
    </citation>
    <scope>NUCLEOTIDE SEQUENCE</scope>
    <source>
        <strain evidence="1">JCM 32048</strain>
    </source>
</reference>